<sequence>MTLASRNTAGTRSIPDLIRDPRQWWWGIRGGNPEIAEQDLTELRQGLPLHSVAHLRHGRVFRQGVLVMHFAASERLTWRGWRPLRTYAAPVPVPGPTEVLDVREPSSLREAALGDVRFISFRAGVQVWEMAVVTIDATVVTTALTEARSWARKP</sequence>
<reference evidence="2" key="1">
    <citation type="submission" date="2016-08" db="EMBL/GenBank/DDBJ databases">
        <authorList>
            <person name="Tokovenko B."/>
            <person name="Kalinowski J."/>
        </authorList>
    </citation>
    <scope>NUCLEOTIDE SEQUENCE [LARGE SCALE GENOMIC DNA]</scope>
    <source>
        <strain evidence="2">UTMC102</strain>
    </source>
</reference>
<dbReference type="Proteomes" id="UP000189004">
    <property type="component" value="Unassembled WGS sequence"/>
</dbReference>
<keyword evidence="2" id="KW-1185">Reference proteome</keyword>
<evidence type="ECO:0000313" key="1">
    <source>
        <dbReference type="EMBL" id="OOC53607.1"/>
    </source>
</evidence>
<dbReference type="RefSeq" id="WP_077689994.1">
    <property type="nucleotide sequence ID" value="NZ_MCOK01000001.1"/>
</dbReference>
<organism evidence="1 2">
    <name type="scientific">Nocardiopsis sinuspersici</name>
    <dbReference type="NCBI Taxonomy" id="501010"/>
    <lineage>
        <taxon>Bacteria</taxon>
        <taxon>Bacillati</taxon>
        <taxon>Actinomycetota</taxon>
        <taxon>Actinomycetes</taxon>
        <taxon>Streptosporangiales</taxon>
        <taxon>Nocardiopsidaceae</taxon>
        <taxon>Nocardiopsis</taxon>
    </lineage>
</organism>
<evidence type="ECO:0000313" key="2">
    <source>
        <dbReference type="Proteomes" id="UP000189004"/>
    </source>
</evidence>
<dbReference type="EMBL" id="MCOK01000001">
    <property type="protein sequence ID" value="OOC53607.1"/>
    <property type="molecule type" value="Genomic_DNA"/>
</dbReference>
<dbReference type="OrthoDB" id="3429666at2"/>
<proteinExistence type="predicted"/>
<comment type="caution">
    <text evidence="1">The sequence shown here is derived from an EMBL/GenBank/DDBJ whole genome shotgun (WGS) entry which is preliminary data.</text>
</comment>
<gene>
    <name evidence="1" type="ORF">NOSIN_07165</name>
</gene>
<protein>
    <submittedName>
        <fullName evidence="1">Uncharacterized protein</fullName>
    </submittedName>
</protein>
<name>A0A1V3BYH6_9ACTN</name>
<dbReference type="AlphaFoldDB" id="A0A1V3BYH6"/>
<accession>A0A1V3BYH6</accession>